<dbReference type="GO" id="GO:0005737">
    <property type="term" value="C:cytoplasm"/>
    <property type="evidence" value="ECO:0007669"/>
    <property type="project" value="UniProtKB-SubCell"/>
</dbReference>
<comment type="subcellular location">
    <subcellularLocation>
        <location evidence="1">Cytoplasm</location>
    </subcellularLocation>
</comment>
<dbReference type="AlphaFoldDB" id="A0A520KY44"/>
<evidence type="ECO:0000256" key="15">
    <source>
        <dbReference type="PROSITE-ProRule" id="PRU00529"/>
    </source>
</evidence>
<evidence type="ECO:0000256" key="9">
    <source>
        <dbReference type="ARBA" id="ARBA00022884"/>
    </source>
</evidence>
<comment type="function">
    <text evidence="11">Catalyzes the adenosylmethionine-dependent methylation of the exocyclic amino group (N(2)) of guanosine at position 10 of various tRNAs. Acts via a two-step process that leads to the formation of either N(2)-monomethyl (m(2)G) or N(2)-dimethylguanosine (m(2)(2)G).</text>
</comment>
<dbReference type="EC" id="2.1.1.213" evidence="13"/>
<dbReference type="FunFam" id="3.40.50.150:FF:000251">
    <property type="entry name" value="Putative RNA methylase"/>
    <property type="match status" value="1"/>
</dbReference>
<evidence type="ECO:0000256" key="8">
    <source>
        <dbReference type="ARBA" id="ARBA00022694"/>
    </source>
</evidence>
<evidence type="ECO:0000256" key="6">
    <source>
        <dbReference type="ARBA" id="ARBA00022679"/>
    </source>
</evidence>
<dbReference type="Pfam" id="PF02926">
    <property type="entry name" value="THUMP"/>
    <property type="match status" value="1"/>
</dbReference>
<organism evidence="17 18">
    <name type="scientific">Candidatus Methanolliviera hydrocarbonicum</name>
    <dbReference type="NCBI Taxonomy" id="2491085"/>
    <lineage>
        <taxon>Archaea</taxon>
        <taxon>Methanobacteriati</taxon>
        <taxon>Methanobacteriota</taxon>
        <taxon>Candidatus Methanoliparia</taxon>
        <taxon>Candidatus Methanoliparales</taxon>
        <taxon>Candidatus Methanollivieraceae</taxon>
        <taxon>Candidatus Methanolliviera</taxon>
    </lineage>
</organism>
<evidence type="ECO:0000256" key="10">
    <source>
        <dbReference type="ARBA" id="ARBA00051883"/>
    </source>
</evidence>
<evidence type="ECO:0000259" key="16">
    <source>
        <dbReference type="PROSITE" id="PS51165"/>
    </source>
</evidence>
<keyword evidence="5 17" id="KW-0489">Methyltransferase</keyword>
<comment type="caution">
    <text evidence="17">The sequence shown here is derived from an EMBL/GenBank/DDBJ whole genome shotgun (WGS) entry which is preliminary data.</text>
</comment>
<dbReference type="Proteomes" id="UP000320766">
    <property type="component" value="Unassembled WGS sequence"/>
</dbReference>
<accession>A0A520KY44</accession>
<keyword evidence="3" id="KW-0963">Cytoplasm</keyword>
<dbReference type="PANTHER" id="PTHR14911:SF21">
    <property type="entry name" value="N2-METHYLGUANOSINE TRNA METHYLTRANSFERASE"/>
    <property type="match status" value="1"/>
</dbReference>
<dbReference type="Gene3D" id="3.30.2130.30">
    <property type="match status" value="1"/>
</dbReference>
<dbReference type="CDD" id="cd02440">
    <property type="entry name" value="AdoMet_MTases"/>
    <property type="match status" value="1"/>
</dbReference>
<sequence>MRLIFELSGEDTKLAKAEVLSLFQDYKVLFDLGTILGLEVSMDLGEGGYRDPKVEDLRLLAMTHYVSEILGESDDIKEDIIESAKKISIEKRPLSVRCRKVKESKLRSGEVERAVGEIFYQKGFKIDLREPKIEIRIIICGERAFIARKICDCDKKFLRRNPMEMPFFYPGVLNPKLARVLVNLCGLEKGERLLDPMCGSGGILIEGVSRGLEVFGVDARERMVKGAFENLRSSAFKGYNFMVGDSRNLCFKDRSMDGIVVDMPYGQSSPIIGKSARELYYRSMEEIFRIFKKRCVVVAREDLSEIAESIGFRSIERYEQRVHRSLTRKILVLS</sequence>
<comment type="similarity">
    <text evidence="12">Belongs to the methyltransferase superfamily. Trm-G10 family.</text>
</comment>
<reference evidence="17 18" key="1">
    <citation type="journal article" date="2019" name="Nat. Microbiol.">
        <title>Wide diversity of methane and short-chain alkane metabolisms in uncultured archaea.</title>
        <authorList>
            <person name="Borrel G."/>
            <person name="Adam P.S."/>
            <person name="McKay L.J."/>
            <person name="Chen L.X."/>
            <person name="Sierra-Garcia I.N."/>
            <person name="Sieber C.M."/>
            <person name="Letourneur Q."/>
            <person name="Ghozlane A."/>
            <person name="Andersen G.L."/>
            <person name="Li W.J."/>
            <person name="Hallam S.J."/>
            <person name="Muyzer G."/>
            <person name="de Oliveira V.M."/>
            <person name="Inskeep W.P."/>
            <person name="Banfield J.F."/>
            <person name="Gribaldo S."/>
        </authorList>
    </citation>
    <scope>NUCLEOTIDE SEQUENCE [LARGE SCALE GENOMIC DNA]</scope>
    <source>
        <strain evidence="17">NM1b</strain>
    </source>
</reference>
<dbReference type="InterPro" id="IPR000241">
    <property type="entry name" value="RlmKL-like_Mtase"/>
</dbReference>
<keyword evidence="4" id="KW-0820">tRNA-binding</keyword>
<dbReference type="PROSITE" id="PS51165">
    <property type="entry name" value="THUMP"/>
    <property type="match status" value="1"/>
</dbReference>
<dbReference type="EMBL" id="RXIL01000064">
    <property type="protein sequence ID" value="RZN69968.1"/>
    <property type="molecule type" value="Genomic_DNA"/>
</dbReference>
<evidence type="ECO:0000256" key="2">
    <source>
        <dbReference type="ARBA" id="ARBA00011245"/>
    </source>
</evidence>
<dbReference type="Gene3D" id="3.40.50.150">
    <property type="entry name" value="Vaccinia Virus protein VP39"/>
    <property type="match status" value="1"/>
</dbReference>
<evidence type="ECO:0000313" key="17">
    <source>
        <dbReference type="EMBL" id="RZN69968.1"/>
    </source>
</evidence>
<keyword evidence="9 15" id="KW-0694">RNA-binding</keyword>
<evidence type="ECO:0000256" key="3">
    <source>
        <dbReference type="ARBA" id="ARBA00022490"/>
    </source>
</evidence>
<evidence type="ECO:0000256" key="7">
    <source>
        <dbReference type="ARBA" id="ARBA00022691"/>
    </source>
</evidence>
<dbReference type="InterPro" id="IPR029063">
    <property type="entry name" value="SAM-dependent_MTases_sf"/>
</dbReference>
<dbReference type="GO" id="GO:0000049">
    <property type="term" value="F:tRNA binding"/>
    <property type="evidence" value="ECO:0007669"/>
    <property type="project" value="UniProtKB-KW"/>
</dbReference>
<name>A0A520KY44_9EURY</name>
<dbReference type="SUPFAM" id="SSF53335">
    <property type="entry name" value="S-adenosyl-L-methionine-dependent methyltransferases"/>
    <property type="match status" value="1"/>
</dbReference>
<dbReference type="SUPFAM" id="SSF143437">
    <property type="entry name" value="THUMP domain-like"/>
    <property type="match status" value="1"/>
</dbReference>
<evidence type="ECO:0000256" key="5">
    <source>
        <dbReference type="ARBA" id="ARBA00022603"/>
    </source>
</evidence>
<evidence type="ECO:0000256" key="14">
    <source>
        <dbReference type="ARBA" id="ARBA00082665"/>
    </source>
</evidence>
<protein>
    <recommendedName>
        <fullName evidence="13">tRNA (guanine(10)-N(2))-dimethyltransferase</fullName>
        <ecNumber evidence="13">2.1.1.213</ecNumber>
    </recommendedName>
    <alternativeName>
        <fullName evidence="14">tRNA:G10 dimethyltransferase</fullName>
    </alternativeName>
</protein>
<dbReference type="SMART" id="SM00981">
    <property type="entry name" value="THUMP"/>
    <property type="match status" value="1"/>
</dbReference>
<dbReference type="PROSITE" id="PS01261">
    <property type="entry name" value="UPF0020"/>
    <property type="match status" value="1"/>
</dbReference>
<evidence type="ECO:0000256" key="11">
    <source>
        <dbReference type="ARBA" id="ARBA00054380"/>
    </source>
</evidence>
<gene>
    <name evidence="17" type="ORF">EF807_03965</name>
</gene>
<keyword evidence="8" id="KW-0819">tRNA processing</keyword>
<evidence type="ECO:0000313" key="18">
    <source>
        <dbReference type="Proteomes" id="UP000320766"/>
    </source>
</evidence>
<dbReference type="Pfam" id="PF01170">
    <property type="entry name" value="UPF0020"/>
    <property type="match status" value="1"/>
</dbReference>
<dbReference type="InterPro" id="IPR004114">
    <property type="entry name" value="THUMP_dom"/>
</dbReference>
<comment type="subunit">
    <text evidence="2">Monomer.</text>
</comment>
<dbReference type="PANTHER" id="PTHR14911">
    <property type="entry name" value="THUMP DOMAIN-CONTAINING"/>
    <property type="match status" value="1"/>
</dbReference>
<dbReference type="GO" id="GO:0030488">
    <property type="term" value="P:tRNA methylation"/>
    <property type="evidence" value="ECO:0007669"/>
    <property type="project" value="TreeGrafter"/>
</dbReference>
<dbReference type="CDD" id="cd11715">
    <property type="entry name" value="THUMP_AdoMetMT"/>
    <property type="match status" value="1"/>
</dbReference>
<evidence type="ECO:0000256" key="4">
    <source>
        <dbReference type="ARBA" id="ARBA00022555"/>
    </source>
</evidence>
<dbReference type="InterPro" id="IPR053943">
    <property type="entry name" value="RlmKL-like_Mtase_CS"/>
</dbReference>
<feature type="domain" description="THUMP" evidence="16">
    <location>
        <begin position="51"/>
        <end position="150"/>
    </location>
</feature>
<dbReference type="GO" id="GO:0160101">
    <property type="term" value="F:tRNA (guanine(10)-N2)-dimethyltransferase activity"/>
    <property type="evidence" value="ECO:0007669"/>
    <property type="project" value="UniProtKB-EC"/>
</dbReference>
<keyword evidence="6 17" id="KW-0808">Transferase</keyword>
<evidence type="ECO:0000256" key="12">
    <source>
        <dbReference type="ARBA" id="ARBA00061338"/>
    </source>
</evidence>
<evidence type="ECO:0000256" key="13">
    <source>
        <dbReference type="ARBA" id="ARBA00066936"/>
    </source>
</evidence>
<comment type="catalytic activity">
    <reaction evidence="10">
        <text>guanosine(10) in tRNA + 2 S-adenosyl-L-methionine = N(2)-dimethylguanosine(10) in tRNA + 2 S-adenosyl-L-homocysteine + 2 H(+)</text>
        <dbReference type="Rhea" id="RHEA:43124"/>
        <dbReference type="Rhea" id="RHEA-COMP:10355"/>
        <dbReference type="Rhea" id="RHEA-COMP:10358"/>
        <dbReference type="ChEBI" id="CHEBI:15378"/>
        <dbReference type="ChEBI" id="CHEBI:57856"/>
        <dbReference type="ChEBI" id="CHEBI:59789"/>
        <dbReference type="ChEBI" id="CHEBI:74269"/>
        <dbReference type="ChEBI" id="CHEBI:74513"/>
        <dbReference type="EC" id="2.1.1.213"/>
    </reaction>
</comment>
<keyword evidence="7" id="KW-0949">S-adenosyl-L-methionine</keyword>
<proteinExistence type="inferred from homology"/>
<evidence type="ECO:0000256" key="1">
    <source>
        <dbReference type="ARBA" id="ARBA00004496"/>
    </source>
</evidence>